<dbReference type="EMBL" id="RZUL01000001">
    <property type="protein sequence ID" value="RVT43902.1"/>
    <property type="molecule type" value="Genomic_DNA"/>
</dbReference>
<feature type="transmembrane region" description="Helical" evidence="1">
    <location>
        <begin position="34"/>
        <end position="58"/>
    </location>
</feature>
<proteinExistence type="predicted"/>
<keyword evidence="1" id="KW-0812">Transmembrane</keyword>
<evidence type="ECO:0000313" key="3">
    <source>
        <dbReference type="Proteomes" id="UP000282977"/>
    </source>
</evidence>
<keyword evidence="3" id="KW-1185">Reference proteome</keyword>
<keyword evidence="1" id="KW-0472">Membrane</keyword>
<feature type="transmembrane region" description="Helical" evidence="1">
    <location>
        <begin position="70"/>
        <end position="87"/>
    </location>
</feature>
<dbReference type="RefSeq" id="WP_127689437.1">
    <property type="nucleotide sequence ID" value="NZ_RZUL01000001.1"/>
</dbReference>
<evidence type="ECO:0000256" key="1">
    <source>
        <dbReference type="SAM" id="Phobius"/>
    </source>
</evidence>
<feature type="transmembrane region" description="Helical" evidence="1">
    <location>
        <begin position="170"/>
        <end position="187"/>
    </location>
</feature>
<reference evidence="2 3" key="1">
    <citation type="submission" date="2019-01" db="EMBL/GenBank/DDBJ databases">
        <authorList>
            <person name="Chen W.-M."/>
        </authorList>
    </citation>
    <scope>NUCLEOTIDE SEQUENCE [LARGE SCALE GENOMIC DNA]</scope>
    <source>
        <strain evidence="2 3">TLA-22</strain>
    </source>
</reference>
<feature type="transmembrane region" description="Helical" evidence="1">
    <location>
        <begin position="99"/>
        <end position="120"/>
    </location>
</feature>
<evidence type="ECO:0008006" key="4">
    <source>
        <dbReference type="Google" id="ProtNLM"/>
    </source>
</evidence>
<gene>
    <name evidence="2" type="ORF">ENE74_04780</name>
</gene>
<protein>
    <recommendedName>
        <fullName evidence="4">GDT1 family protein</fullName>
    </recommendedName>
</protein>
<feature type="transmembrane region" description="Helical" evidence="1">
    <location>
        <begin position="132"/>
        <end position="150"/>
    </location>
</feature>
<dbReference type="OrthoDB" id="7585760at2"/>
<keyword evidence="1" id="KW-1133">Transmembrane helix</keyword>
<dbReference type="AlphaFoldDB" id="A0A437JE61"/>
<accession>A0A437JE61</accession>
<evidence type="ECO:0000313" key="2">
    <source>
        <dbReference type="EMBL" id="RVT43902.1"/>
    </source>
</evidence>
<organism evidence="2 3">
    <name type="scientific">Sphingobium algorifonticola</name>
    <dbReference type="NCBI Taxonomy" id="2008318"/>
    <lineage>
        <taxon>Bacteria</taxon>
        <taxon>Pseudomonadati</taxon>
        <taxon>Pseudomonadota</taxon>
        <taxon>Alphaproteobacteria</taxon>
        <taxon>Sphingomonadales</taxon>
        <taxon>Sphingomonadaceae</taxon>
        <taxon>Sphingobium</taxon>
    </lineage>
</organism>
<dbReference type="Proteomes" id="UP000282977">
    <property type="component" value="Unassembled WGS sequence"/>
</dbReference>
<sequence>MDALLVTFLACLLCETGGAIQMLATGLAGRNHSAGLLAVGLVAAAIAHAALAAVGGAWLAGLMAADARSLFLAIALISGGAAILLPVKQPDMLDEWRIGTLATAFLGFVILGFGNAAQFIVMGMAVRTADPVWAATGGALGTIVACLPSLMVKDGVASFRVLRHVRRAGGAGLLLIGALIGLSALHLL</sequence>
<name>A0A437JE61_9SPHN</name>
<comment type="caution">
    <text evidence="2">The sequence shown here is derived from an EMBL/GenBank/DDBJ whole genome shotgun (WGS) entry which is preliminary data.</text>
</comment>